<dbReference type="AlphaFoldDB" id="A0A1F5T1I1"/>
<protein>
    <submittedName>
        <fullName evidence="6">FAD-dependent oxidoreductase</fullName>
    </submittedName>
</protein>
<dbReference type="Gene3D" id="3.50.50.60">
    <property type="entry name" value="FAD/NAD(P)-binding domain"/>
    <property type="match status" value="1"/>
</dbReference>
<evidence type="ECO:0000313" key="6">
    <source>
        <dbReference type="EMBL" id="OGF32321.1"/>
    </source>
</evidence>
<dbReference type="Pfam" id="PF22780">
    <property type="entry name" value="HI0933_like_1st"/>
    <property type="match status" value="1"/>
</dbReference>
<evidence type="ECO:0000313" key="7">
    <source>
        <dbReference type="Proteomes" id="UP000179001"/>
    </source>
</evidence>
<dbReference type="PANTHER" id="PTHR42887:SF2">
    <property type="entry name" value="OS12G0638800 PROTEIN"/>
    <property type="match status" value="1"/>
</dbReference>
<sequence>MRNILKSKILVIGGGPAGMMSALQASEKSSGVVLVEKNDRLGLKLLITGKGRCNITNAETEVRSLVQKFGKNGKFLYSSLNKFSVDDVVSFFQQNGLKTKTERGGRIFPVSNNSADVLAVLVNKMKKNNVKIVNNDPVVNVIKNGKMIEKVVLKSGREVVAEKFIICTGGKSYPATGSTGDGYRWLKNLGHNLVKPEPVLVPIMVKENFVKELEGLSLKNVAIKVFQKNKKQDERFGEAIFTNNGMSGPIILDLSKSIGSLLQAGKVELRIDFKPGLSVAELDARIQRDFKGLINKDFKNSLDDLLPQKLIPVVVKLSNIDKNTKVNSITREERKVLVKLLKEFVLEVDRLDGFEKAIVTKGGVDLREIDPQTMKSKIIENLYFAGEILDLDGPTGGYNLQVCWSTGFVAGNSVLD</sequence>
<comment type="cofactor">
    <cofactor evidence="1">
        <name>FAD</name>
        <dbReference type="ChEBI" id="CHEBI:57692"/>
    </cofactor>
</comment>
<dbReference type="SUPFAM" id="SSF51905">
    <property type="entry name" value="FAD/NAD(P)-binding domain"/>
    <property type="match status" value="1"/>
</dbReference>
<dbReference type="InterPro" id="IPR036188">
    <property type="entry name" value="FAD/NAD-bd_sf"/>
</dbReference>
<feature type="domain" description="RsdA/BaiN/AoA(So)-like Rossmann fold-like" evidence="4">
    <location>
        <begin position="8"/>
        <end position="412"/>
    </location>
</feature>
<gene>
    <name evidence="6" type="ORF">A2478_03295</name>
</gene>
<dbReference type="PRINTS" id="PR00368">
    <property type="entry name" value="FADPNR"/>
</dbReference>
<feature type="domain" description="RsdA/BaiN/AoA(So)-like insert" evidence="5">
    <location>
        <begin position="198"/>
        <end position="359"/>
    </location>
</feature>
<evidence type="ECO:0000256" key="2">
    <source>
        <dbReference type="ARBA" id="ARBA00022630"/>
    </source>
</evidence>
<dbReference type="Proteomes" id="UP000179001">
    <property type="component" value="Unassembled WGS sequence"/>
</dbReference>
<dbReference type="InterPro" id="IPR023166">
    <property type="entry name" value="BaiN-like_dom_sf"/>
</dbReference>
<dbReference type="SUPFAM" id="SSF160996">
    <property type="entry name" value="HI0933 insert domain-like"/>
    <property type="match status" value="1"/>
</dbReference>
<keyword evidence="3" id="KW-0274">FAD</keyword>
<proteinExistence type="predicted"/>
<dbReference type="InterPro" id="IPR055178">
    <property type="entry name" value="RsdA/BaiN/AoA(So)-like_dom"/>
</dbReference>
<dbReference type="Gene3D" id="1.10.8.260">
    <property type="entry name" value="HI0933 insert domain-like"/>
    <property type="match status" value="1"/>
</dbReference>
<evidence type="ECO:0000256" key="3">
    <source>
        <dbReference type="ARBA" id="ARBA00022827"/>
    </source>
</evidence>
<organism evidence="6 7">
    <name type="scientific">Candidatus Falkowbacteria bacterium RIFOXYC2_FULL_36_12</name>
    <dbReference type="NCBI Taxonomy" id="1798002"/>
    <lineage>
        <taxon>Bacteria</taxon>
        <taxon>Candidatus Falkowiibacteriota</taxon>
    </lineage>
</organism>
<dbReference type="EMBL" id="MFGJ01000006">
    <property type="protein sequence ID" value="OGF32321.1"/>
    <property type="molecule type" value="Genomic_DNA"/>
</dbReference>
<accession>A0A1F5T1I1</accession>
<keyword evidence="2" id="KW-0285">Flavoprotein</keyword>
<dbReference type="InterPro" id="IPR004792">
    <property type="entry name" value="BaiN-like"/>
</dbReference>
<evidence type="ECO:0000256" key="1">
    <source>
        <dbReference type="ARBA" id="ARBA00001974"/>
    </source>
</evidence>
<reference evidence="6 7" key="1">
    <citation type="journal article" date="2016" name="Nat. Commun.">
        <title>Thousands of microbial genomes shed light on interconnected biogeochemical processes in an aquifer system.</title>
        <authorList>
            <person name="Anantharaman K."/>
            <person name="Brown C.T."/>
            <person name="Hug L.A."/>
            <person name="Sharon I."/>
            <person name="Castelle C.J."/>
            <person name="Probst A.J."/>
            <person name="Thomas B.C."/>
            <person name="Singh A."/>
            <person name="Wilkins M.J."/>
            <person name="Karaoz U."/>
            <person name="Brodie E.L."/>
            <person name="Williams K.H."/>
            <person name="Hubbard S.S."/>
            <person name="Banfield J.F."/>
        </authorList>
    </citation>
    <scope>NUCLEOTIDE SEQUENCE [LARGE SCALE GENOMIC DNA]</scope>
</reference>
<name>A0A1F5T1I1_9BACT</name>
<evidence type="ECO:0000259" key="5">
    <source>
        <dbReference type="Pfam" id="PF22780"/>
    </source>
</evidence>
<dbReference type="STRING" id="1798002.A2478_03295"/>
<evidence type="ECO:0000259" key="4">
    <source>
        <dbReference type="Pfam" id="PF03486"/>
    </source>
</evidence>
<comment type="caution">
    <text evidence="6">The sequence shown here is derived from an EMBL/GenBank/DDBJ whole genome shotgun (WGS) entry which is preliminary data.</text>
</comment>
<dbReference type="Gene3D" id="2.40.30.10">
    <property type="entry name" value="Translation factors"/>
    <property type="match status" value="1"/>
</dbReference>
<dbReference type="NCBIfam" id="TIGR00275">
    <property type="entry name" value="aminoacetone oxidase family FAD-binding enzyme"/>
    <property type="match status" value="1"/>
</dbReference>
<dbReference type="PRINTS" id="PR00411">
    <property type="entry name" value="PNDRDTASEI"/>
</dbReference>
<dbReference type="Pfam" id="PF03486">
    <property type="entry name" value="HI0933_like"/>
    <property type="match status" value="1"/>
</dbReference>
<dbReference type="PANTHER" id="PTHR42887">
    <property type="entry name" value="OS12G0638800 PROTEIN"/>
    <property type="match status" value="1"/>
</dbReference>
<dbReference type="InterPro" id="IPR057661">
    <property type="entry name" value="RsdA/BaiN/AoA(So)_Rossmann"/>
</dbReference>